<dbReference type="SMART" id="SM01381">
    <property type="entry name" value="7TM_GPCR_Srsx"/>
    <property type="match status" value="1"/>
</dbReference>
<feature type="transmembrane region" description="Helical" evidence="5">
    <location>
        <begin position="161"/>
        <end position="185"/>
    </location>
</feature>
<sequence>MVTLVCIFFLKSPFVCVLVLIDLWLLDSLFCIYCNTCSNSLLVLIGYLLLCYSFSVYSVVVRFITVIENPNRPVICLATDISPQSYFSMSLLLNLVTPILYVIVGIMLRFKINPDQQYNKTICQIFKAVFSMMILQLFGWLNNQILQIVITYLNLDLITSWFVRNIGAFPLYVALALDALALYLFSHDYRKNFNKCFPQLSSFFCKNPNASNKVVPFSIHVQKSKSLVNMDRIDIIRNTAR</sequence>
<comment type="subcellular location">
    <subcellularLocation>
        <location evidence="1">Membrane</location>
    </subcellularLocation>
</comment>
<feature type="transmembrane region" description="Helical" evidence="5">
    <location>
        <begin position="85"/>
        <end position="110"/>
    </location>
</feature>
<dbReference type="OrthoDB" id="5820127at2759"/>
<organism evidence="6 7">
    <name type="scientific">Meloidogyne enterolobii</name>
    <name type="common">Root-knot nematode worm</name>
    <name type="synonym">Meloidogyne mayaguensis</name>
    <dbReference type="NCBI Taxonomy" id="390850"/>
    <lineage>
        <taxon>Eukaryota</taxon>
        <taxon>Metazoa</taxon>
        <taxon>Ecdysozoa</taxon>
        <taxon>Nematoda</taxon>
        <taxon>Chromadorea</taxon>
        <taxon>Rhabditida</taxon>
        <taxon>Tylenchina</taxon>
        <taxon>Tylenchomorpha</taxon>
        <taxon>Tylenchoidea</taxon>
        <taxon>Meloidogynidae</taxon>
        <taxon>Meloidogyninae</taxon>
        <taxon>Meloidogyne</taxon>
    </lineage>
</organism>
<dbReference type="Pfam" id="PF10320">
    <property type="entry name" value="7TM_GPCR_Srsx"/>
    <property type="match status" value="1"/>
</dbReference>
<feature type="transmembrane region" description="Helical" evidence="5">
    <location>
        <begin position="122"/>
        <end position="141"/>
    </location>
</feature>
<evidence type="ECO:0000256" key="1">
    <source>
        <dbReference type="ARBA" id="ARBA00004370"/>
    </source>
</evidence>
<dbReference type="GO" id="GO:0016020">
    <property type="term" value="C:membrane"/>
    <property type="evidence" value="ECO:0007669"/>
    <property type="project" value="UniProtKB-SubCell"/>
</dbReference>
<dbReference type="AlphaFoldDB" id="A0A6V7UYR6"/>
<protein>
    <submittedName>
        <fullName evidence="6">Uncharacterized protein</fullName>
    </submittedName>
</protein>
<evidence type="ECO:0000313" key="6">
    <source>
        <dbReference type="EMBL" id="CAD2167062.1"/>
    </source>
</evidence>
<reference evidence="6 7" key="1">
    <citation type="submission" date="2020-08" db="EMBL/GenBank/DDBJ databases">
        <authorList>
            <person name="Koutsovoulos G."/>
            <person name="Danchin GJ E."/>
        </authorList>
    </citation>
    <scope>NUCLEOTIDE SEQUENCE [LARGE SCALE GENOMIC DNA]</scope>
</reference>
<keyword evidence="4 5" id="KW-0472">Membrane</keyword>
<dbReference type="Proteomes" id="UP000580250">
    <property type="component" value="Unassembled WGS sequence"/>
</dbReference>
<proteinExistence type="predicted"/>
<evidence type="ECO:0000256" key="5">
    <source>
        <dbReference type="SAM" id="Phobius"/>
    </source>
</evidence>
<name>A0A6V7UYR6_MELEN</name>
<dbReference type="InterPro" id="IPR000276">
    <property type="entry name" value="GPCR_Rhodpsn"/>
</dbReference>
<accession>A0A6V7UYR6</accession>
<gene>
    <name evidence="6" type="ORF">MENT_LOCUS18336</name>
</gene>
<evidence type="ECO:0000313" key="7">
    <source>
        <dbReference type="Proteomes" id="UP000580250"/>
    </source>
</evidence>
<dbReference type="InterPro" id="IPR019424">
    <property type="entry name" value="7TM_GPCR_Srsx"/>
</dbReference>
<keyword evidence="2 5" id="KW-0812">Transmembrane</keyword>
<comment type="caution">
    <text evidence="6">The sequence shown here is derived from an EMBL/GenBank/DDBJ whole genome shotgun (WGS) entry which is preliminary data.</text>
</comment>
<evidence type="ECO:0000256" key="2">
    <source>
        <dbReference type="ARBA" id="ARBA00022692"/>
    </source>
</evidence>
<dbReference type="EMBL" id="CAJEWN010000123">
    <property type="protein sequence ID" value="CAD2167062.1"/>
    <property type="molecule type" value="Genomic_DNA"/>
</dbReference>
<keyword evidence="3 5" id="KW-1133">Transmembrane helix</keyword>
<evidence type="ECO:0000256" key="3">
    <source>
        <dbReference type="ARBA" id="ARBA00022989"/>
    </source>
</evidence>
<feature type="transmembrane region" description="Helical" evidence="5">
    <location>
        <begin position="41"/>
        <end position="65"/>
    </location>
</feature>
<evidence type="ECO:0000256" key="4">
    <source>
        <dbReference type="ARBA" id="ARBA00023136"/>
    </source>
</evidence>
<dbReference type="GO" id="GO:0004930">
    <property type="term" value="F:G protein-coupled receptor activity"/>
    <property type="evidence" value="ECO:0007669"/>
    <property type="project" value="InterPro"/>
</dbReference>
<feature type="transmembrane region" description="Helical" evidence="5">
    <location>
        <begin position="12"/>
        <end position="34"/>
    </location>
</feature>